<keyword evidence="4" id="KW-0233">DNA recombination</keyword>
<dbReference type="Proteomes" id="UP000326678">
    <property type="component" value="Chromosome Gxm2"/>
</dbReference>
<evidence type="ECO:0000256" key="5">
    <source>
        <dbReference type="SAM" id="MobiDB-lite"/>
    </source>
</evidence>
<dbReference type="SUPFAM" id="SSF53098">
    <property type="entry name" value="Ribonuclease H-like"/>
    <property type="match status" value="1"/>
</dbReference>
<name>A0A5P8WDT2_9NOSO</name>
<dbReference type="GO" id="GO:0006313">
    <property type="term" value="P:DNA transposition"/>
    <property type="evidence" value="ECO:0007669"/>
    <property type="project" value="InterPro"/>
</dbReference>
<comment type="similarity">
    <text evidence="1">Belongs to the transposase 11 family.</text>
</comment>
<keyword evidence="6" id="KW-0812">Transmembrane</keyword>
<sequence>MPKRPKQNSDHAQRHNTPTIDNDAMPSAVYAYASHLEALLTPAVFAQQKYYKQLGLRDRILNLSLMVAAVLTLLWRQVPGIQELNRLLAREGLLWCRVTKVAQQSLSERFLVFPSELFERVFKDLLPQLQFNWQQRIRRPLPDSVKFTLRNFERIWIADGSTMEALFRKLKSLEDLKAGQLAGKICTVIDLVTRLPVEVLFHTNPAASDTNFEAALLNLLTAKTLILLDRGFYHFQFLQQLINQEVHFITRLKAKASIKYLKIFSYDHSVKDQLIKLGTGRGGAPVLTLRLIEIKIGKTSYSYITSVLDPQILPPYVVADLYKRRWRIEEAFYVVKRLLGLSYLWTGSINGVKLQVWATWLFYAVLVDLGDAVADELSLPFDRISLEMIFRGLYHFSVAFDLGKADDPIKYFAERENQDLGVVKYLRKPVSKLDLSPFPAPS</sequence>
<evidence type="ECO:0000313" key="8">
    <source>
        <dbReference type="EMBL" id="QFS50702.1"/>
    </source>
</evidence>
<dbReference type="InterPro" id="IPR012337">
    <property type="entry name" value="RNaseH-like_sf"/>
</dbReference>
<dbReference type="NCBIfam" id="NF033592">
    <property type="entry name" value="transpos_IS4_1"/>
    <property type="match status" value="1"/>
</dbReference>
<keyword evidence="6" id="KW-1133">Transmembrane helix</keyword>
<evidence type="ECO:0000256" key="2">
    <source>
        <dbReference type="ARBA" id="ARBA00022578"/>
    </source>
</evidence>
<evidence type="ECO:0000256" key="6">
    <source>
        <dbReference type="SAM" id="Phobius"/>
    </source>
</evidence>
<feature type="transmembrane region" description="Helical" evidence="6">
    <location>
        <begin position="60"/>
        <end position="78"/>
    </location>
</feature>
<reference evidence="8 9" key="1">
    <citation type="submission" date="2019-10" db="EMBL/GenBank/DDBJ databases">
        <title>Genomic and transcriptomic insights into the perfect genentic adaptation of a filamentous nitrogen-fixing cyanobacterium to rice fields.</title>
        <authorList>
            <person name="Chen Z."/>
        </authorList>
    </citation>
    <scope>NUCLEOTIDE SEQUENCE [LARGE SCALE GENOMIC DNA]</scope>
    <source>
        <strain evidence="8">CCNUC1</strain>
    </source>
</reference>
<dbReference type="AlphaFoldDB" id="A0A5P8WDT2"/>
<evidence type="ECO:0000256" key="1">
    <source>
        <dbReference type="ARBA" id="ARBA00010075"/>
    </source>
</evidence>
<dbReference type="InterPro" id="IPR047952">
    <property type="entry name" value="Transpos_IS4"/>
</dbReference>
<dbReference type="Pfam" id="PF01609">
    <property type="entry name" value="DDE_Tnp_1"/>
    <property type="match status" value="1"/>
</dbReference>
<evidence type="ECO:0000313" key="9">
    <source>
        <dbReference type="Proteomes" id="UP000326678"/>
    </source>
</evidence>
<gene>
    <name evidence="8" type="ORF">GXM_08196</name>
</gene>
<dbReference type="EMBL" id="CP045227">
    <property type="protein sequence ID" value="QFS50702.1"/>
    <property type="molecule type" value="Genomic_DNA"/>
</dbReference>
<dbReference type="PANTHER" id="PTHR33258:SF1">
    <property type="entry name" value="TRANSPOSASE INSL FOR INSERTION SEQUENCE ELEMENT IS186A-RELATED"/>
    <property type="match status" value="1"/>
</dbReference>
<keyword evidence="9" id="KW-1185">Reference proteome</keyword>
<dbReference type="InterPro" id="IPR002559">
    <property type="entry name" value="Transposase_11"/>
</dbReference>
<dbReference type="GO" id="GO:0004803">
    <property type="term" value="F:transposase activity"/>
    <property type="evidence" value="ECO:0007669"/>
    <property type="project" value="InterPro"/>
</dbReference>
<keyword evidence="6" id="KW-0472">Membrane</keyword>
<proteinExistence type="inferred from homology"/>
<accession>A0A5P8WDT2</accession>
<keyword evidence="2" id="KW-0815">Transposition</keyword>
<evidence type="ECO:0000259" key="7">
    <source>
        <dbReference type="Pfam" id="PF01609"/>
    </source>
</evidence>
<evidence type="ECO:0000256" key="3">
    <source>
        <dbReference type="ARBA" id="ARBA00023125"/>
    </source>
</evidence>
<feature type="region of interest" description="Disordered" evidence="5">
    <location>
        <begin position="1"/>
        <end position="22"/>
    </location>
</feature>
<dbReference type="PANTHER" id="PTHR33258">
    <property type="entry name" value="TRANSPOSASE INSL FOR INSERTION SEQUENCE ELEMENT IS186A-RELATED"/>
    <property type="match status" value="1"/>
</dbReference>
<protein>
    <submittedName>
        <fullName evidence="8">IS4 family transposase</fullName>
    </submittedName>
</protein>
<evidence type="ECO:0000256" key="4">
    <source>
        <dbReference type="ARBA" id="ARBA00023172"/>
    </source>
</evidence>
<feature type="domain" description="Transposase IS4-like" evidence="7">
    <location>
        <begin position="154"/>
        <end position="357"/>
    </location>
</feature>
<keyword evidence="3" id="KW-0238">DNA-binding</keyword>
<dbReference type="GO" id="GO:0003677">
    <property type="term" value="F:DNA binding"/>
    <property type="evidence" value="ECO:0007669"/>
    <property type="project" value="UniProtKB-KW"/>
</dbReference>
<dbReference type="KEGG" id="nsh:GXM_08196"/>
<organism evidence="8 9">
    <name type="scientific">Nostoc sphaeroides CCNUC1</name>
    <dbReference type="NCBI Taxonomy" id="2653204"/>
    <lineage>
        <taxon>Bacteria</taxon>
        <taxon>Bacillati</taxon>
        <taxon>Cyanobacteriota</taxon>
        <taxon>Cyanophyceae</taxon>
        <taxon>Nostocales</taxon>
        <taxon>Nostocaceae</taxon>
        <taxon>Nostoc</taxon>
    </lineage>
</organism>